<keyword evidence="2" id="KW-1185">Reference proteome</keyword>
<dbReference type="OrthoDB" id="9781413at2"/>
<evidence type="ECO:0000313" key="1">
    <source>
        <dbReference type="EMBL" id="CDI40437.1"/>
    </source>
</evidence>
<dbReference type="Pfam" id="PF08282">
    <property type="entry name" value="Hydrolase_3"/>
    <property type="match status" value="1"/>
</dbReference>
<dbReference type="eggNOG" id="COG0561">
    <property type="taxonomic scope" value="Bacteria"/>
</dbReference>
<proteinExistence type="predicted"/>
<dbReference type="SFLD" id="SFLDS00003">
    <property type="entry name" value="Haloacid_Dehalogenase"/>
    <property type="match status" value="1"/>
</dbReference>
<protein>
    <submittedName>
        <fullName evidence="1">Cof-like hydrolase</fullName>
    </submittedName>
</protein>
<dbReference type="GO" id="GO:0016791">
    <property type="term" value="F:phosphatase activity"/>
    <property type="evidence" value="ECO:0007669"/>
    <property type="project" value="UniProtKB-ARBA"/>
</dbReference>
<dbReference type="InterPro" id="IPR036412">
    <property type="entry name" value="HAD-like_sf"/>
</dbReference>
<dbReference type="RefSeq" id="WP_013777695.1">
    <property type="nucleotide sequence ID" value="NC_015519.1"/>
</dbReference>
<dbReference type="KEGG" id="tep:TepRe1_0584"/>
<dbReference type="PANTHER" id="PTHR10000:SF8">
    <property type="entry name" value="HAD SUPERFAMILY HYDROLASE-LIKE, TYPE 3"/>
    <property type="match status" value="1"/>
</dbReference>
<dbReference type="GO" id="GO:0005829">
    <property type="term" value="C:cytosol"/>
    <property type="evidence" value="ECO:0007669"/>
    <property type="project" value="TreeGrafter"/>
</dbReference>
<sequence length="319" mass="35382">MMCKGNTCRLFNGDFKLIALDIDGTLINSDHIITSRTMHAIKNAKDAGINVTIATGRHYISAIRIARKIQISAPLICGDGAIIKDINTNHTIYNLLPKEIAADVMRMAAGYEDFKIQVFTREGKIYLGSNYRNNYFKSFLRAPLKHSLRGYFNLLRDFVFIPVKNTGNIEKTIAAMDDAPLKIVVYGNERREDLKDFTDKIIKKYGDRISITSAIDNCIDILKGGVSKAKGLAVLSEKLNIKPEEIIAVGDNINDIEMIEYAGLGVAMGNAPDEVKSKANYVTDTNNNDGLAKFLESLLSVRIKTKEFPVPQTGLCRGQ</sequence>
<dbReference type="Proteomes" id="UP000010802">
    <property type="component" value="Chromosome"/>
</dbReference>
<dbReference type="NCBIfam" id="TIGR00099">
    <property type="entry name" value="Cof-subfamily"/>
    <property type="match status" value="1"/>
</dbReference>
<dbReference type="NCBIfam" id="TIGR01484">
    <property type="entry name" value="HAD-SF-IIB"/>
    <property type="match status" value="2"/>
</dbReference>
<dbReference type="EMBL" id="HF563609">
    <property type="protein sequence ID" value="CDI40437.1"/>
    <property type="molecule type" value="Genomic_DNA"/>
</dbReference>
<dbReference type="Gene3D" id="3.30.1240.10">
    <property type="match status" value="1"/>
</dbReference>
<dbReference type="PANTHER" id="PTHR10000">
    <property type="entry name" value="PHOSPHOSERINE PHOSPHATASE"/>
    <property type="match status" value="1"/>
</dbReference>
<organism evidence="1 2">
    <name type="scientific">Tepidanaerobacter acetatoxydans (strain DSM 21804 / JCM 16047 / Re1)</name>
    <dbReference type="NCBI Taxonomy" id="1209989"/>
    <lineage>
        <taxon>Bacteria</taxon>
        <taxon>Bacillati</taxon>
        <taxon>Bacillota</taxon>
        <taxon>Clostridia</taxon>
        <taxon>Thermosediminibacterales</taxon>
        <taxon>Tepidanaerobacteraceae</taxon>
        <taxon>Tepidanaerobacter</taxon>
    </lineage>
</organism>
<dbReference type="InterPro" id="IPR006379">
    <property type="entry name" value="HAD-SF_hydro_IIB"/>
</dbReference>
<keyword evidence="1" id="KW-0378">Hydrolase</keyword>
<dbReference type="AlphaFoldDB" id="F4LVS5"/>
<name>F4LVS5_TEPAE</name>
<dbReference type="PROSITE" id="PS01229">
    <property type="entry name" value="COF_2"/>
    <property type="match status" value="1"/>
</dbReference>
<dbReference type="CDD" id="cd07516">
    <property type="entry name" value="HAD_Pase"/>
    <property type="match status" value="1"/>
</dbReference>
<evidence type="ECO:0000313" key="2">
    <source>
        <dbReference type="Proteomes" id="UP000010802"/>
    </source>
</evidence>
<dbReference type="SFLD" id="SFLDG01140">
    <property type="entry name" value="C2.B:_Phosphomannomutase_and_P"/>
    <property type="match status" value="1"/>
</dbReference>
<dbReference type="STRING" id="1209989.TepRe1_0584"/>
<dbReference type="InterPro" id="IPR023214">
    <property type="entry name" value="HAD_sf"/>
</dbReference>
<gene>
    <name evidence="1" type="ordered locus">TEPIRE1_0637</name>
</gene>
<dbReference type="InterPro" id="IPR000150">
    <property type="entry name" value="Cof"/>
</dbReference>
<dbReference type="SFLD" id="SFLDG01144">
    <property type="entry name" value="C2.B.4:_PGP_Like"/>
    <property type="match status" value="1"/>
</dbReference>
<dbReference type="GO" id="GO:0000287">
    <property type="term" value="F:magnesium ion binding"/>
    <property type="evidence" value="ECO:0007669"/>
    <property type="project" value="TreeGrafter"/>
</dbReference>
<dbReference type="HOGENOM" id="CLU_044146_0_2_9"/>
<dbReference type="Gene3D" id="3.40.50.1000">
    <property type="entry name" value="HAD superfamily/HAD-like"/>
    <property type="match status" value="1"/>
</dbReference>
<accession>F4LVS5</accession>
<dbReference type="KEGG" id="tae:TepiRe1_0637"/>
<dbReference type="SUPFAM" id="SSF56784">
    <property type="entry name" value="HAD-like"/>
    <property type="match status" value="1"/>
</dbReference>
<reference evidence="2" key="1">
    <citation type="journal article" date="2013" name="Genome Announc.">
        <title>First genome sequence of a syntrophic acetate-oxidizing bacterium, Tepidanaerobacter acetatoxydans strain Re1.</title>
        <authorList>
            <person name="Manzoor S."/>
            <person name="Bongcam-Rudloff E."/>
            <person name="Schnurer A."/>
            <person name="Muller B."/>
        </authorList>
    </citation>
    <scope>NUCLEOTIDE SEQUENCE [LARGE SCALE GENOMIC DNA]</scope>
    <source>
        <strain evidence="2">Re1</strain>
    </source>
</reference>